<dbReference type="GO" id="GO:0004519">
    <property type="term" value="F:endonuclease activity"/>
    <property type="evidence" value="ECO:0007669"/>
    <property type="project" value="UniProtKB-KW"/>
</dbReference>
<dbReference type="EMBL" id="CP081150">
    <property type="protein sequence ID" value="QZA76645.1"/>
    <property type="molecule type" value="Genomic_DNA"/>
</dbReference>
<name>A0ABX8Z2R9_9NEIS</name>
<keyword evidence="3" id="KW-0540">Nuclease</keyword>
<keyword evidence="1" id="KW-0472">Membrane</keyword>
<reference evidence="3 4" key="1">
    <citation type="submission" date="2021-08" db="EMBL/GenBank/DDBJ databases">
        <title>complete genome sequencing of Deefgea sp. D25.</title>
        <authorList>
            <person name="Bae J.-W."/>
            <person name="Gim D.-H."/>
        </authorList>
    </citation>
    <scope>NUCLEOTIDE SEQUENCE [LARGE SCALE GENOMIC DNA]</scope>
    <source>
        <strain evidence="3 4">D25</strain>
    </source>
</reference>
<proteinExistence type="predicted"/>
<keyword evidence="3" id="KW-0255">Endonuclease</keyword>
<evidence type="ECO:0000259" key="2">
    <source>
        <dbReference type="Pfam" id="PF04471"/>
    </source>
</evidence>
<feature type="transmembrane region" description="Helical" evidence="1">
    <location>
        <begin position="25"/>
        <end position="44"/>
    </location>
</feature>
<feature type="domain" description="Restriction endonuclease type IV Mrr" evidence="2">
    <location>
        <begin position="94"/>
        <end position="199"/>
    </location>
</feature>
<keyword evidence="4" id="KW-1185">Reference proteome</keyword>
<dbReference type="Pfam" id="PF04471">
    <property type="entry name" value="Mrr_cat"/>
    <property type="match status" value="1"/>
</dbReference>
<evidence type="ECO:0000313" key="4">
    <source>
        <dbReference type="Proteomes" id="UP000825679"/>
    </source>
</evidence>
<dbReference type="RefSeq" id="WP_221005049.1">
    <property type="nucleotide sequence ID" value="NZ_CP081150.1"/>
</dbReference>
<protein>
    <submittedName>
        <fullName evidence="3">Restriction endonuclease</fullName>
    </submittedName>
</protein>
<gene>
    <name evidence="3" type="ORF">K4H28_09910</name>
</gene>
<organism evidence="3 4">
    <name type="scientific">Deefgea tanakiae</name>
    <dbReference type="NCBI Taxonomy" id="2865840"/>
    <lineage>
        <taxon>Bacteria</taxon>
        <taxon>Pseudomonadati</taxon>
        <taxon>Pseudomonadota</taxon>
        <taxon>Betaproteobacteria</taxon>
        <taxon>Neisseriales</taxon>
        <taxon>Chitinibacteraceae</taxon>
        <taxon>Deefgea</taxon>
    </lineage>
</organism>
<dbReference type="InterPro" id="IPR007560">
    <property type="entry name" value="Restrct_endonuc_IV_Mrr"/>
</dbReference>
<keyword evidence="3" id="KW-0378">Hydrolase</keyword>
<sequence length="219" mass="24803">MALLLFVYFLIPIYLGDDIYLSILIPYFQWIILGTIGLTTLFGVRLCCAKAASKAYSSNEVTLSTIPSDGRKKFSITAISQFLMPPTWSIEFMQKLSSAQFTQLCLAYYEIKGIPHTTHQLGSSTGLNILIWQNSIVSKVIHCSNDQIVEMNAVRQFLGVMVHERAHAGVYIHRGEFGDEVRNFAASHNIQLRNEYALLAKIEKLSDRRKQQLLKTIKN</sequence>
<evidence type="ECO:0000313" key="3">
    <source>
        <dbReference type="EMBL" id="QZA76645.1"/>
    </source>
</evidence>
<dbReference type="Proteomes" id="UP000825679">
    <property type="component" value="Chromosome"/>
</dbReference>
<keyword evidence="1" id="KW-1133">Transmembrane helix</keyword>
<accession>A0ABX8Z2R9</accession>
<keyword evidence="1" id="KW-0812">Transmembrane</keyword>
<evidence type="ECO:0000256" key="1">
    <source>
        <dbReference type="SAM" id="Phobius"/>
    </source>
</evidence>